<dbReference type="FunFam" id="3.40.30.10:FF:000020">
    <property type="entry name" value="Peroxiredoxin"/>
    <property type="match status" value="1"/>
</dbReference>
<dbReference type="InterPro" id="IPR037944">
    <property type="entry name" value="PRX5-like"/>
</dbReference>
<evidence type="ECO:0000313" key="9">
    <source>
        <dbReference type="Proteomes" id="UP000523821"/>
    </source>
</evidence>
<keyword evidence="1 6" id="KW-0575">Peroxidase</keyword>
<keyword evidence="2 6" id="KW-0049">Antioxidant</keyword>
<feature type="active site" description="Cysteine sulfenic acid (-SOH) intermediate" evidence="5">
    <location>
        <position position="49"/>
    </location>
</feature>
<evidence type="ECO:0000313" key="8">
    <source>
        <dbReference type="EMBL" id="MBB5752049.1"/>
    </source>
</evidence>
<accession>A0A7W9CUT7</accession>
<dbReference type="Pfam" id="PF08534">
    <property type="entry name" value="Redoxin"/>
    <property type="match status" value="1"/>
</dbReference>
<dbReference type="Gene3D" id="3.40.30.10">
    <property type="entry name" value="Glutaredoxin"/>
    <property type="match status" value="1"/>
</dbReference>
<dbReference type="AlphaFoldDB" id="A0A7W9CUT7"/>
<dbReference type="GO" id="GO:0005737">
    <property type="term" value="C:cytoplasm"/>
    <property type="evidence" value="ECO:0007669"/>
    <property type="project" value="TreeGrafter"/>
</dbReference>
<comment type="caution">
    <text evidence="8">The sequence shown here is derived from an EMBL/GenBank/DDBJ whole genome shotgun (WGS) entry which is preliminary data.</text>
</comment>
<proteinExistence type="inferred from homology"/>
<dbReference type="CDD" id="cd03013">
    <property type="entry name" value="PRX5_like"/>
    <property type="match status" value="1"/>
</dbReference>
<evidence type="ECO:0000256" key="1">
    <source>
        <dbReference type="ARBA" id="ARBA00022559"/>
    </source>
</evidence>
<comment type="similarity">
    <text evidence="6">Belongs to the peroxiredoxin family. Prx5 subfamily.</text>
</comment>
<evidence type="ECO:0000259" key="7">
    <source>
        <dbReference type="PROSITE" id="PS51352"/>
    </source>
</evidence>
<organism evidence="8 9">
    <name type="scientific">Prosthecomicrobium pneumaticum</name>
    <dbReference type="NCBI Taxonomy" id="81895"/>
    <lineage>
        <taxon>Bacteria</taxon>
        <taxon>Pseudomonadati</taxon>
        <taxon>Pseudomonadota</taxon>
        <taxon>Alphaproteobacteria</taxon>
        <taxon>Hyphomicrobiales</taxon>
        <taxon>Kaistiaceae</taxon>
        <taxon>Prosthecomicrobium</taxon>
    </lineage>
</organism>
<comment type="catalytic activity">
    <reaction evidence="6">
        <text>a hydroperoxide + 2 glutathione = an alcohol + glutathione disulfide + H2O</text>
        <dbReference type="Rhea" id="RHEA:62632"/>
        <dbReference type="ChEBI" id="CHEBI:15377"/>
        <dbReference type="ChEBI" id="CHEBI:30879"/>
        <dbReference type="ChEBI" id="CHEBI:35924"/>
        <dbReference type="ChEBI" id="CHEBI:57925"/>
        <dbReference type="ChEBI" id="CHEBI:58297"/>
        <dbReference type="EC" id="1.11.1.27"/>
    </reaction>
</comment>
<dbReference type="EC" id="1.11.1.27" evidence="6"/>
<sequence>MTITVGDRLPDASFKVATPEGFADRTTGEIFAGRKVVLFAVPGAFTPTCHRNHLPGYVEQAEAIRAKGVDEIAVVSVNDHHVMKAWAEATGAAGKITFLADGSAVFTQAVGLDRDLTAAGMGVRSQRYAMIVEDGVVTALNVEDSPGSVTGSGAAAILALL</sequence>
<dbReference type="PANTHER" id="PTHR10430">
    <property type="entry name" value="PEROXIREDOXIN"/>
    <property type="match status" value="1"/>
</dbReference>
<gene>
    <name evidence="8" type="ORF">GGQ63_001101</name>
</gene>
<dbReference type="RefSeq" id="WP_183853356.1">
    <property type="nucleotide sequence ID" value="NZ_JACHOO010000002.1"/>
</dbReference>
<keyword evidence="4 6" id="KW-0676">Redox-active center</keyword>
<dbReference type="GO" id="GO:0042744">
    <property type="term" value="P:hydrogen peroxide catabolic process"/>
    <property type="evidence" value="ECO:0007669"/>
    <property type="project" value="TreeGrafter"/>
</dbReference>
<comment type="function">
    <text evidence="6">Thiol-specific peroxidase that catalyzes the reduction of hydrogen peroxide and organic hydroperoxides to water and alcohols, respectively. Plays a role in cell protection against oxidative stress by detoxifying peroxides.</text>
</comment>
<dbReference type="GO" id="GO:0034599">
    <property type="term" value="P:cellular response to oxidative stress"/>
    <property type="evidence" value="ECO:0007669"/>
    <property type="project" value="InterPro"/>
</dbReference>
<evidence type="ECO:0000256" key="2">
    <source>
        <dbReference type="ARBA" id="ARBA00022862"/>
    </source>
</evidence>
<dbReference type="PANTHER" id="PTHR10430:SF16">
    <property type="entry name" value="PEROXIREDOXIN-5, MITOCHONDRIAL"/>
    <property type="match status" value="1"/>
</dbReference>
<dbReference type="InterPro" id="IPR013740">
    <property type="entry name" value="Redoxin"/>
</dbReference>
<dbReference type="PROSITE" id="PS51352">
    <property type="entry name" value="THIOREDOXIN_2"/>
    <property type="match status" value="1"/>
</dbReference>
<dbReference type="GO" id="GO:0045454">
    <property type="term" value="P:cell redox homeostasis"/>
    <property type="evidence" value="ECO:0007669"/>
    <property type="project" value="TreeGrafter"/>
</dbReference>
<dbReference type="InterPro" id="IPR036249">
    <property type="entry name" value="Thioredoxin-like_sf"/>
</dbReference>
<dbReference type="GO" id="GO:0008379">
    <property type="term" value="F:thioredoxin peroxidase activity"/>
    <property type="evidence" value="ECO:0007669"/>
    <property type="project" value="InterPro"/>
</dbReference>
<dbReference type="EMBL" id="JACHOO010000002">
    <property type="protein sequence ID" value="MBB5752049.1"/>
    <property type="molecule type" value="Genomic_DNA"/>
</dbReference>
<dbReference type="InterPro" id="IPR013766">
    <property type="entry name" value="Thioredoxin_domain"/>
</dbReference>
<dbReference type="SUPFAM" id="SSF52833">
    <property type="entry name" value="Thioredoxin-like"/>
    <property type="match status" value="1"/>
</dbReference>
<keyword evidence="3 6" id="KW-0560">Oxidoreductase</keyword>
<reference evidence="8 9" key="1">
    <citation type="submission" date="2020-08" db="EMBL/GenBank/DDBJ databases">
        <title>Genomic Encyclopedia of Type Strains, Phase IV (KMG-IV): sequencing the most valuable type-strain genomes for metagenomic binning, comparative biology and taxonomic classification.</title>
        <authorList>
            <person name="Goeker M."/>
        </authorList>
    </citation>
    <scope>NUCLEOTIDE SEQUENCE [LARGE SCALE GENOMIC DNA]</scope>
    <source>
        <strain evidence="8 9">DSM 16268</strain>
    </source>
</reference>
<keyword evidence="9" id="KW-1185">Reference proteome</keyword>
<evidence type="ECO:0000256" key="4">
    <source>
        <dbReference type="ARBA" id="ARBA00023284"/>
    </source>
</evidence>
<dbReference type="Proteomes" id="UP000523821">
    <property type="component" value="Unassembled WGS sequence"/>
</dbReference>
<evidence type="ECO:0000256" key="6">
    <source>
        <dbReference type="RuleBase" id="RU366011"/>
    </source>
</evidence>
<name>A0A7W9CUT7_9HYPH</name>
<evidence type="ECO:0000256" key="5">
    <source>
        <dbReference type="PIRSR" id="PIRSR637944-1"/>
    </source>
</evidence>
<evidence type="ECO:0000256" key="3">
    <source>
        <dbReference type="ARBA" id="ARBA00023002"/>
    </source>
</evidence>
<feature type="domain" description="Thioredoxin" evidence="7">
    <location>
        <begin position="3"/>
        <end position="161"/>
    </location>
</feature>
<protein>
    <recommendedName>
        <fullName evidence="6">Glutathione-dependent peroxiredoxin</fullName>
        <ecNumber evidence="6">1.11.1.27</ecNumber>
    </recommendedName>
</protein>